<accession>A0A132B606</accession>
<dbReference type="CDD" id="cd08249">
    <property type="entry name" value="enoyl_reductase_like"/>
    <property type="match status" value="1"/>
</dbReference>
<dbReference type="AlphaFoldDB" id="A0A132B606"/>
<dbReference type="KEGG" id="psco:LY89DRAFT_702265"/>
<dbReference type="OrthoDB" id="48317at2759"/>
<dbReference type="Pfam" id="PF08240">
    <property type="entry name" value="ADH_N"/>
    <property type="match status" value="1"/>
</dbReference>
<sequence length="349" mass="35896">MELPTNRAAWLIKADTPLEIREAPMPTPGPGELVVHNAVVGINHVDNWMLEAGVFVKQWPTVIGNDVAGTVYAVGSDVERFKKGDRVIGHGMTLVTGRPEDGAFALYTIVSADRAAILPNSIAFKDGVVLPLAVGAAACALFNQQPGEVMPGVPLALLGLPYPSVQRPVPSSGKTLVVYGGSSTVGAVVTQLATAVGVTVITITGAHNFGLSQRCGAVEVIDHKDSAITEKVGAAVAKYGGFIGIIVAIATPDTYPTALAILAALGGGHLACTHPPPADVPANVKASMIFSVNDASIPLFRDYLTPALEAGKLLCVPPPIVAGKGLESIQDALKKAKAGLSAAKMVVEL</sequence>
<dbReference type="InterPro" id="IPR047122">
    <property type="entry name" value="Trans-enoyl_RdTase-like"/>
</dbReference>
<dbReference type="Gene3D" id="3.90.180.10">
    <property type="entry name" value="Medium-chain alcohol dehydrogenases, catalytic domain"/>
    <property type="match status" value="1"/>
</dbReference>
<evidence type="ECO:0000259" key="3">
    <source>
        <dbReference type="SMART" id="SM00829"/>
    </source>
</evidence>
<dbReference type="InterPro" id="IPR013154">
    <property type="entry name" value="ADH-like_N"/>
</dbReference>
<dbReference type="PANTHER" id="PTHR45348:SF2">
    <property type="entry name" value="ZINC-TYPE ALCOHOL DEHYDROGENASE-LIKE PROTEIN C2E1P3.01"/>
    <property type="match status" value="1"/>
</dbReference>
<dbReference type="GO" id="GO:0016651">
    <property type="term" value="F:oxidoreductase activity, acting on NAD(P)H"/>
    <property type="evidence" value="ECO:0007669"/>
    <property type="project" value="InterPro"/>
</dbReference>
<dbReference type="InterPro" id="IPR011032">
    <property type="entry name" value="GroES-like_sf"/>
</dbReference>
<dbReference type="Gene3D" id="3.40.50.720">
    <property type="entry name" value="NAD(P)-binding Rossmann-like Domain"/>
    <property type="match status" value="1"/>
</dbReference>
<reference evidence="4 5" key="1">
    <citation type="submission" date="2015-10" db="EMBL/GenBank/DDBJ databases">
        <title>Full genome of DAOMC 229536 Phialocephala scopiformis, a fungal endophyte of spruce producing the potent anti-insectan compound rugulosin.</title>
        <authorList>
            <consortium name="DOE Joint Genome Institute"/>
            <person name="Walker A.K."/>
            <person name="Frasz S.L."/>
            <person name="Seifert K.A."/>
            <person name="Miller J.D."/>
            <person name="Mondo S.J."/>
            <person name="Labutti K."/>
            <person name="Lipzen A."/>
            <person name="Dockter R."/>
            <person name="Kennedy M."/>
            <person name="Grigoriev I.V."/>
            <person name="Spatafora J.W."/>
        </authorList>
    </citation>
    <scope>NUCLEOTIDE SEQUENCE [LARGE SCALE GENOMIC DNA]</scope>
    <source>
        <strain evidence="4 5">CBS 120377</strain>
    </source>
</reference>
<dbReference type="GeneID" id="28826969"/>
<evidence type="ECO:0000313" key="5">
    <source>
        <dbReference type="Proteomes" id="UP000070700"/>
    </source>
</evidence>
<dbReference type="SUPFAM" id="SSF51735">
    <property type="entry name" value="NAD(P)-binding Rossmann-fold domains"/>
    <property type="match status" value="1"/>
</dbReference>
<organism evidence="4 5">
    <name type="scientific">Mollisia scopiformis</name>
    <name type="common">Conifer needle endophyte fungus</name>
    <name type="synonym">Phialocephala scopiformis</name>
    <dbReference type="NCBI Taxonomy" id="149040"/>
    <lineage>
        <taxon>Eukaryota</taxon>
        <taxon>Fungi</taxon>
        <taxon>Dikarya</taxon>
        <taxon>Ascomycota</taxon>
        <taxon>Pezizomycotina</taxon>
        <taxon>Leotiomycetes</taxon>
        <taxon>Helotiales</taxon>
        <taxon>Mollisiaceae</taxon>
        <taxon>Mollisia</taxon>
    </lineage>
</organism>
<dbReference type="PANTHER" id="PTHR45348">
    <property type="entry name" value="HYPOTHETICAL OXIDOREDUCTASE (EUROFUNG)"/>
    <property type="match status" value="1"/>
</dbReference>
<proteinExistence type="inferred from homology"/>
<dbReference type="Proteomes" id="UP000070700">
    <property type="component" value="Unassembled WGS sequence"/>
</dbReference>
<dbReference type="InParanoid" id="A0A132B606"/>
<dbReference type="SUPFAM" id="SSF50129">
    <property type="entry name" value="GroES-like"/>
    <property type="match status" value="1"/>
</dbReference>
<dbReference type="EMBL" id="KQ947438">
    <property type="protein sequence ID" value="KUJ07845.1"/>
    <property type="molecule type" value="Genomic_DNA"/>
</dbReference>
<comment type="similarity">
    <text evidence="1">Belongs to the zinc-containing alcohol dehydrogenase family.</text>
</comment>
<keyword evidence="5" id="KW-1185">Reference proteome</keyword>
<dbReference type="SMART" id="SM00829">
    <property type="entry name" value="PKS_ER"/>
    <property type="match status" value="1"/>
</dbReference>
<name>A0A132B606_MOLSC</name>
<evidence type="ECO:0000256" key="2">
    <source>
        <dbReference type="ARBA" id="ARBA00023002"/>
    </source>
</evidence>
<protein>
    <submittedName>
        <fullName evidence="4">GroES-like protein</fullName>
    </submittedName>
</protein>
<evidence type="ECO:0000256" key="1">
    <source>
        <dbReference type="ARBA" id="ARBA00008072"/>
    </source>
</evidence>
<feature type="domain" description="Enoyl reductase (ER)" evidence="3">
    <location>
        <begin position="15"/>
        <end position="347"/>
    </location>
</feature>
<dbReference type="InterPro" id="IPR036291">
    <property type="entry name" value="NAD(P)-bd_dom_sf"/>
</dbReference>
<dbReference type="RefSeq" id="XP_018062200.1">
    <property type="nucleotide sequence ID" value="XM_018217243.1"/>
</dbReference>
<dbReference type="InterPro" id="IPR020843">
    <property type="entry name" value="ER"/>
</dbReference>
<keyword evidence="2" id="KW-0560">Oxidoreductase</keyword>
<evidence type="ECO:0000313" key="4">
    <source>
        <dbReference type="EMBL" id="KUJ07845.1"/>
    </source>
</evidence>
<gene>
    <name evidence="4" type="ORF">LY89DRAFT_702265</name>
</gene>